<evidence type="ECO:0000313" key="2">
    <source>
        <dbReference type="Proteomes" id="UP000323597"/>
    </source>
</evidence>
<proteinExistence type="predicted"/>
<protein>
    <submittedName>
        <fullName evidence="1">Uncharacterized protein</fullName>
    </submittedName>
</protein>
<name>A0A5D2XMI3_GOSMU</name>
<dbReference type="EMBL" id="CM017645">
    <property type="protein sequence ID" value="TYJ14850.1"/>
    <property type="molecule type" value="Genomic_DNA"/>
</dbReference>
<keyword evidence="2" id="KW-1185">Reference proteome</keyword>
<dbReference type="Proteomes" id="UP000323597">
    <property type="component" value="Chromosome A10"/>
</dbReference>
<reference evidence="1 2" key="1">
    <citation type="submission" date="2019-07" db="EMBL/GenBank/DDBJ databases">
        <title>WGS assembly of Gossypium mustelinum.</title>
        <authorList>
            <person name="Chen Z.J."/>
            <person name="Sreedasyam A."/>
            <person name="Ando A."/>
            <person name="Song Q."/>
            <person name="De L."/>
            <person name="Hulse-Kemp A."/>
            <person name="Ding M."/>
            <person name="Ye W."/>
            <person name="Kirkbride R."/>
            <person name="Jenkins J."/>
            <person name="Plott C."/>
            <person name="Lovell J."/>
            <person name="Lin Y.-M."/>
            <person name="Vaughn R."/>
            <person name="Liu B."/>
            <person name="Li W."/>
            <person name="Simpson S."/>
            <person name="Scheffler B."/>
            <person name="Saski C."/>
            <person name="Grover C."/>
            <person name="Hu G."/>
            <person name="Conover J."/>
            <person name="Carlson J."/>
            <person name="Shu S."/>
            <person name="Boston L."/>
            <person name="Williams M."/>
            <person name="Peterson D."/>
            <person name="Mcgee K."/>
            <person name="Jones D."/>
            <person name="Wendel J."/>
            <person name="Stelly D."/>
            <person name="Grimwood J."/>
            <person name="Schmutz J."/>
        </authorList>
    </citation>
    <scope>NUCLEOTIDE SEQUENCE [LARGE SCALE GENOMIC DNA]</scope>
    <source>
        <strain evidence="1">1408120.09</strain>
    </source>
</reference>
<sequence length="125" mass="13787">MTLSIGKPIISFTSSNVSVASLQGNKLPLPPSLPPQTSACRQPVTLLNTNHQYSFLISPFSPFIVEIFTALVGDDVHLPFSKLQVLSTAHLFWSPFHMLVYGRAWSLCSTPIFFGINPLFQLITP</sequence>
<dbReference type="AlphaFoldDB" id="A0A5D2XMI3"/>
<organism evidence="1 2">
    <name type="scientific">Gossypium mustelinum</name>
    <name type="common">Cotton</name>
    <name type="synonym">Gossypium caicoense</name>
    <dbReference type="NCBI Taxonomy" id="34275"/>
    <lineage>
        <taxon>Eukaryota</taxon>
        <taxon>Viridiplantae</taxon>
        <taxon>Streptophyta</taxon>
        <taxon>Embryophyta</taxon>
        <taxon>Tracheophyta</taxon>
        <taxon>Spermatophyta</taxon>
        <taxon>Magnoliopsida</taxon>
        <taxon>eudicotyledons</taxon>
        <taxon>Gunneridae</taxon>
        <taxon>Pentapetalae</taxon>
        <taxon>rosids</taxon>
        <taxon>malvids</taxon>
        <taxon>Malvales</taxon>
        <taxon>Malvaceae</taxon>
        <taxon>Malvoideae</taxon>
        <taxon>Gossypium</taxon>
    </lineage>
</organism>
<accession>A0A5D2XMI3</accession>
<evidence type="ECO:0000313" key="1">
    <source>
        <dbReference type="EMBL" id="TYJ14850.1"/>
    </source>
</evidence>
<gene>
    <name evidence="1" type="ORF">E1A91_A10G145800v1</name>
</gene>